<sequence length="190" mass="22120">MYFDETPLPEDFDIKNLSYLINNETFFDLKYYTNSAWLQYFITKYKIDVTLLNDLMSQAIKQEDYNAVKTLINNHYAVSKIDLEISSEVKQESENKIQENKTDGYESYIVSNSKIDEIINLLHKKFNSNKISDPDGFTNLRKEKNTSSEILQKIIAGNKIEILDNSGDWWLVQTKEGKKGYVFKTKIKAG</sequence>
<evidence type="ECO:0000259" key="1">
    <source>
        <dbReference type="PROSITE" id="PS51781"/>
    </source>
</evidence>
<dbReference type="Proteomes" id="UP000640614">
    <property type="component" value="Unassembled WGS sequence"/>
</dbReference>
<dbReference type="InterPro" id="IPR003646">
    <property type="entry name" value="SH3-like_bac-type"/>
</dbReference>
<dbReference type="Pfam" id="PF08239">
    <property type="entry name" value="SH3_3"/>
    <property type="match status" value="1"/>
</dbReference>
<comment type="caution">
    <text evidence="2">The sequence shown here is derived from an EMBL/GenBank/DDBJ whole genome shotgun (WGS) entry which is preliminary data.</text>
</comment>
<dbReference type="SMART" id="SM00287">
    <property type="entry name" value="SH3b"/>
    <property type="match status" value="1"/>
</dbReference>
<dbReference type="RefSeq" id="WP_193844912.1">
    <property type="nucleotide sequence ID" value="NZ_PRDM01000001.1"/>
</dbReference>
<dbReference type="EMBL" id="PRDM01000001">
    <property type="protein sequence ID" value="MBE8723881.1"/>
    <property type="molecule type" value="Genomic_DNA"/>
</dbReference>
<protein>
    <submittedName>
        <fullName evidence="2">SH3 domain-containing protein</fullName>
    </submittedName>
</protein>
<name>A0ABR9TEV2_9FLAO</name>
<feature type="domain" description="SH3b" evidence="1">
    <location>
        <begin position="126"/>
        <end position="190"/>
    </location>
</feature>
<keyword evidence="3" id="KW-1185">Reference proteome</keyword>
<evidence type="ECO:0000313" key="2">
    <source>
        <dbReference type="EMBL" id="MBE8723881.1"/>
    </source>
</evidence>
<evidence type="ECO:0000313" key="3">
    <source>
        <dbReference type="Proteomes" id="UP000640614"/>
    </source>
</evidence>
<reference evidence="2 3" key="1">
    <citation type="submission" date="2018-07" db="EMBL/GenBank/DDBJ databases">
        <title>Genome assembly of strain KB82.</title>
        <authorList>
            <person name="Kukolya J."/>
            <person name="Horvath B."/>
            <person name="Nagy I."/>
            <person name="Toth A."/>
        </authorList>
    </citation>
    <scope>NUCLEOTIDE SEQUENCE [LARGE SCALE GENOMIC DNA]</scope>
    <source>
        <strain evidence="2 3">Kb82</strain>
    </source>
</reference>
<accession>A0ABR9TEV2</accession>
<proteinExistence type="predicted"/>
<dbReference type="Gene3D" id="2.30.30.40">
    <property type="entry name" value="SH3 Domains"/>
    <property type="match status" value="1"/>
</dbReference>
<gene>
    <name evidence="2" type="ORF">C4F50_02900</name>
</gene>
<dbReference type="PROSITE" id="PS51781">
    <property type="entry name" value="SH3B"/>
    <property type="match status" value="1"/>
</dbReference>
<organism evidence="2 3">
    <name type="scientific">Flavobacterium hungaricum</name>
    <dbReference type="NCBI Taxonomy" id="2082725"/>
    <lineage>
        <taxon>Bacteria</taxon>
        <taxon>Pseudomonadati</taxon>
        <taxon>Bacteroidota</taxon>
        <taxon>Flavobacteriia</taxon>
        <taxon>Flavobacteriales</taxon>
        <taxon>Flavobacteriaceae</taxon>
        <taxon>Flavobacterium</taxon>
    </lineage>
</organism>